<comment type="caution">
    <text evidence="3">The sequence shown here is derived from an EMBL/GenBank/DDBJ whole genome shotgun (WGS) entry which is preliminary data.</text>
</comment>
<dbReference type="InterPro" id="IPR036188">
    <property type="entry name" value="FAD/NAD-bd_sf"/>
</dbReference>
<gene>
    <name evidence="3" type="ORF">E0H75_23695</name>
</gene>
<keyword evidence="4" id="KW-1185">Reference proteome</keyword>
<dbReference type="GO" id="GO:0071949">
    <property type="term" value="F:FAD binding"/>
    <property type="evidence" value="ECO:0007669"/>
    <property type="project" value="InterPro"/>
</dbReference>
<proteinExistence type="predicted"/>
<organism evidence="3 4">
    <name type="scientific">Kribbella capetownensis</name>
    <dbReference type="NCBI Taxonomy" id="1572659"/>
    <lineage>
        <taxon>Bacteria</taxon>
        <taxon>Bacillati</taxon>
        <taxon>Actinomycetota</taxon>
        <taxon>Actinomycetes</taxon>
        <taxon>Propionibacteriales</taxon>
        <taxon>Kribbellaceae</taxon>
        <taxon>Kribbella</taxon>
    </lineage>
</organism>
<dbReference type="PANTHER" id="PTHR46865">
    <property type="entry name" value="OXIDOREDUCTASE-RELATED"/>
    <property type="match status" value="1"/>
</dbReference>
<feature type="region of interest" description="Disordered" evidence="1">
    <location>
        <begin position="393"/>
        <end position="415"/>
    </location>
</feature>
<dbReference type="OrthoDB" id="3212532at2"/>
<dbReference type="InterPro" id="IPR051704">
    <property type="entry name" value="FAD_aromatic-hydroxylase"/>
</dbReference>
<protein>
    <submittedName>
        <fullName evidence="3">FAD-dependent oxidoreductase</fullName>
    </submittedName>
</protein>
<sequence length="415" mass="45338">MKVLVSGASVAGPSVALWLARCGHDVTVVEVAPALRQGGYAVDFRGEVNKVVLDKMGVLPDLRALQTGGTAMRFVDEGGRQLMRMPEEFAGGELEVLRADLSRVFYEHSRGQASYRFGDSIASLREHPGGVDVRFESGLEETYDLVIGADGMHSVVRRLAFAPEQVTERHLGYYVAGWEAPNTVGISGDALQYNVPGKLASVGADRRDPALVQTLFVFKSPQLSYDRRNLDEQKAIVREHFEDVGWHVPWMLDALPAATEMYFDSISRVHVDRWSTGRVVLLGDAGYGATFGALGTSTAVIGAYVLAGELAESRGDYRAAFARYEARLRKAVQTTQDGSRTGQFLAPATQFGITARNRILNTRFFMNQMLRMARKFSNLIELPAYPALDQGSSGSLARNLSQGSGNQPGTPRTAR</sequence>
<dbReference type="Pfam" id="PF01494">
    <property type="entry name" value="FAD_binding_3"/>
    <property type="match status" value="1"/>
</dbReference>
<dbReference type="RefSeq" id="WP_131515819.1">
    <property type="nucleotide sequence ID" value="NZ_SJKD01000005.1"/>
</dbReference>
<evidence type="ECO:0000259" key="2">
    <source>
        <dbReference type="Pfam" id="PF01494"/>
    </source>
</evidence>
<dbReference type="SUPFAM" id="SSF51905">
    <property type="entry name" value="FAD/NAD(P)-binding domain"/>
    <property type="match status" value="1"/>
</dbReference>
<reference evidence="3 4" key="1">
    <citation type="submission" date="2019-02" db="EMBL/GenBank/DDBJ databases">
        <title>Kribbella capetownensis sp. nov. and Kribbella speibonae sp. nov., isolated from soil.</title>
        <authorList>
            <person name="Curtis S.M."/>
            <person name="Norton I."/>
            <person name="Everest G.J."/>
            <person name="Meyers P.R."/>
        </authorList>
    </citation>
    <scope>NUCLEOTIDE SEQUENCE [LARGE SCALE GENOMIC DNA]</scope>
    <source>
        <strain evidence="3 4">YM53</strain>
    </source>
</reference>
<name>A0A4R0JZ97_9ACTN</name>
<evidence type="ECO:0000313" key="3">
    <source>
        <dbReference type="EMBL" id="TCC47755.1"/>
    </source>
</evidence>
<dbReference type="EMBL" id="SJKD01000005">
    <property type="protein sequence ID" value="TCC47755.1"/>
    <property type="molecule type" value="Genomic_DNA"/>
</dbReference>
<evidence type="ECO:0000256" key="1">
    <source>
        <dbReference type="SAM" id="MobiDB-lite"/>
    </source>
</evidence>
<dbReference type="PANTHER" id="PTHR46865:SF2">
    <property type="entry name" value="MONOOXYGENASE"/>
    <property type="match status" value="1"/>
</dbReference>
<dbReference type="Proteomes" id="UP000293342">
    <property type="component" value="Unassembled WGS sequence"/>
</dbReference>
<dbReference type="PRINTS" id="PR00420">
    <property type="entry name" value="RNGMNOXGNASE"/>
</dbReference>
<accession>A0A4R0JZ97</accession>
<dbReference type="Gene3D" id="3.30.9.10">
    <property type="entry name" value="D-Amino Acid Oxidase, subunit A, domain 2"/>
    <property type="match status" value="1"/>
</dbReference>
<evidence type="ECO:0000313" key="4">
    <source>
        <dbReference type="Proteomes" id="UP000293342"/>
    </source>
</evidence>
<dbReference type="AlphaFoldDB" id="A0A4R0JZ97"/>
<feature type="domain" description="FAD-binding" evidence="2">
    <location>
        <begin position="2"/>
        <end position="314"/>
    </location>
</feature>
<dbReference type="Gene3D" id="3.50.50.60">
    <property type="entry name" value="FAD/NAD(P)-binding domain"/>
    <property type="match status" value="1"/>
</dbReference>
<dbReference type="InterPro" id="IPR002938">
    <property type="entry name" value="FAD-bd"/>
</dbReference>